<dbReference type="EMBL" id="SOHQ01000028">
    <property type="protein sequence ID" value="TFD78548.1"/>
    <property type="molecule type" value="Genomic_DNA"/>
</dbReference>
<evidence type="ECO:0000259" key="1">
    <source>
        <dbReference type="Pfam" id="PF13701"/>
    </source>
</evidence>
<dbReference type="AlphaFoldDB" id="A0A4Y8KNI0"/>
<proteinExistence type="predicted"/>
<comment type="caution">
    <text evidence="2">The sequence shown here is derived from an EMBL/GenBank/DDBJ whole genome shotgun (WGS) entry which is preliminary data.</text>
</comment>
<dbReference type="Pfam" id="PF13701">
    <property type="entry name" value="DDE_Tnp_1_4"/>
    <property type="match status" value="1"/>
</dbReference>
<evidence type="ECO:0000313" key="2">
    <source>
        <dbReference type="EMBL" id="TFD78548.1"/>
    </source>
</evidence>
<dbReference type="OrthoDB" id="3718343at2"/>
<keyword evidence="3" id="KW-1185">Reference proteome</keyword>
<sequence length="297" mass="32118">MQLSHTHRSLSASFDDPNLVSSAGLVPVMALAAKTGLSTLVDEWVKLPGYFGANAGMKVMALVAGMLTGAHSIDDMAVLRHGALRKLFTGTYAPSTLGSFLRAFLFGHVRQLDAAASRWLGNLAAVTPIVAGIDECALVDIDDTIKEVHGHQKQRAGFGYLRRPRPQRPVRHHQHRTAAPIIVACRQRKGPTNSARGAAKFVSDTLATVKRLRNPTATGLLLLRADSAYYVSAVITAAAQLPVGRSGVHEAPVFQPALGQSEQLGELELSEKRWRVLGCDVHTQEVHDRCREYPPVS</sequence>
<reference evidence="2 3" key="1">
    <citation type="submission" date="2019-03" db="EMBL/GenBank/DDBJ databases">
        <title>Genomics of glacier-inhabiting Cryobacterium strains.</title>
        <authorList>
            <person name="Liu Q."/>
            <person name="Xin Y.-H."/>
        </authorList>
    </citation>
    <scope>NUCLEOTIDE SEQUENCE [LARGE SCALE GENOMIC DNA]</scope>
    <source>
        <strain evidence="2 3">CGMCC 1.4292</strain>
    </source>
</reference>
<name>A0A4Y8KNI0_9MICO</name>
<dbReference type="InterPro" id="IPR025668">
    <property type="entry name" value="Tnp_DDE_dom"/>
</dbReference>
<accession>A0A4Y8KNI0</accession>
<dbReference type="Proteomes" id="UP000298218">
    <property type="component" value="Unassembled WGS sequence"/>
</dbReference>
<evidence type="ECO:0000313" key="3">
    <source>
        <dbReference type="Proteomes" id="UP000298218"/>
    </source>
</evidence>
<dbReference type="RefSeq" id="WP_134174168.1">
    <property type="nucleotide sequence ID" value="NZ_SODI01000001.1"/>
</dbReference>
<protein>
    <recommendedName>
        <fullName evidence="1">Transposase DDE domain-containing protein</fullName>
    </recommendedName>
</protein>
<gene>
    <name evidence="2" type="ORF">E3T53_10205</name>
</gene>
<feature type="domain" description="Transposase DDE" evidence="1">
    <location>
        <begin position="6"/>
        <end position="238"/>
    </location>
</feature>
<organism evidence="2 3">
    <name type="scientific">Cryobacterium psychrophilum</name>
    <dbReference type="NCBI Taxonomy" id="41988"/>
    <lineage>
        <taxon>Bacteria</taxon>
        <taxon>Bacillati</taxon>
        <taxon>Actinomycetota</taxon>
        <taxon>Actinomycetes</taxon>
        <taxon>Micrococcales</taxon>
        <taxon>Microbacteriaceae</taxon>
        <taxon>Cryobacterium</taxon>
    </lineage>
</organism>